<dbReference type="EMBL" id="NBSK02000004">
    <property type="protein sequence ID" value="KAJ0210236.1"/>
    <property type="molecule type" value="Genomic_DNA"/>
</dbReference>
<proteinExistence type="predicted"/>
<evidence type="ECO:0000313" key="2">
    <source>
        <dbReference type="Proteomes" id="UP000235145"/>
    </source>
</evidence>
<comment type="caution">
    <text evidence="1">The sequence shown here is derived from an EMBL/GenBank/DDBJ whole genome shotgun (WGS) entry which is preliminary data.</text>
</comment>
<protein>
    <submittedName>
        <fullName evidence="1">Uncharacterized protein</fullName>
    </submittedName>
</protein>
<evidence type="ECO:0000313" key="1">
    <source>
        <dbReference type="EMBL" id="KAJ0210236.1"/>
    </source>
</evidence>
<dbReference type="AlphaFoldDB" id="A0A9R1VTE0"/>
<keyword evidence="2" id="KW-1185">Reference proteome</keyword>
<dbReference type="Proteomes" id="UP000235145">
    <property type="component" value="Unassembled WGS sequence"/>
</dbReference>
<accession>A0A9R1VTE0</accession>
<sequence length="147" mass="16596">MEIGLPIKVPDASYNFGIFMEPNPILWKRCREVVEVVIGFNVTLQGGRIQGKTKGRSHCYALLTNLCDSFNSKLGEGCDTPIITCLEFIEEYIMKKIVNVEKEIARAASLLILITSKTLEKIKLEVEKYVANYCGNEKYQVVGSWND</sequence>
<gene>
    <name evidence="1" type="ORF">LSAT_V11C400162290</name>
</gene>
<organism evidence="1 2">
    <name type="scientific">Lactuca sativa</name>
    <name type="common">Garden lettuce</name>
    <dbReference type="NCBI Taxonomy" id="4236"/>
    <lineage>
        <taxon>Eukaryota</taxon>
        <taxon>Viridiplantae</taxon>
        <taxon>Streptophyta</taxon>
        <taxon>Embryophyta</taxon>
        <taxon>Tracheophyta</taxon>
        <taxon>Spermatophyta</taxon>
        <taxon>Magnoliopsida</taxon>
        <taxon>eudicotyledons</taxon>
        <taxon>Gunneridae</taxon>
        <taxon>Pentapetalae</taxon>
        <taxon>asterids</taxon>
        <taxon>campanulids</taxon>
        <taxon>Asterales</taxon>
        <taxon>Asteraceae</taxon>
        <taxon>Cichorioideae</taxon>
        <taxon>Cichorieae</taxon>
        <taxon>Lactucinae</taxon>
        <taxon>Lactuca</taxon>
    </lineage>
</organism>
<name>A0A9R1VTE0_LACSA</name>
<reference evidence="1 2" key="1">
    <citation type="journal article" date="2017" name="Nat. Commun.">
        <title>Genome assembly with in vitro proximity ligation data and whole-genome triplication in lettuce.</title>
        <authorList>
            <person name="Reyes-Chin-Wo S."/>
            <person name="Wang Z."/>
            <person name="Yang X."/>
            <person name="Kozik A."/>
            <person name="Arikit S."/>
            <person name="Song C."/>
            <person name="Xia L."/>
            <person name="Froenicke L."/>
            <person name="Lavelle D.O."/>
            <person name="Truco M.J."/>
            <person name="Xia R."/>
            <person name="Zhu S."/>
            <person name="Xu C."/>
            <person name="Xu H."/>
            <person name="Xu X."/>
            <person name="Cox K."/>
            <person name="Korf I."/>
            <person name="Meyers B.C."/>
            <person name="Michelmore R.W."/>
        </authorList>
    </citation>
    <scope>NUCLEOTIDE SEQUENCE [LARGE SCALE GENOMIC DNA]</scope>
    <source>
        <strain evidence="2">cv. Salinas</strain>
        <tissue evidence="1">Seedlings</tissue>
    </source>
</reference>